<sequence length="101" mass="11176">MQILDVVLVANEVRKGFSLEGGRLWICVCLSSTSFVILVNGFAKVLVKAFRGLRHGDPLAPFFFSIAVDVLSRMVARIEDHGLLEGFFVGKDRARMSSFSL</sequence>
<protein>
    <recommendedName>
        <fullName evidence="4">Reverse transcriptase domain-containing protein</fullName>
    </recommendedName>
</protein>
<dbReference type="Proteomes" id="UP000288805">
    <property type="component" value="Unassembled WGS sequence"/>
</dbReference>
<dbReference type="EMBL" id="QGNW01000005">
    <property type="protein sequence ID" value="RVX21059.1"/>
    <property type="molecule type" value="Genomic_DNA"/>
</dbReference>
<evidence type="ECO:0008006" key="4">
    <source>
        <dbReference type="Google" id="ProtNLM"/>
    </source>
</evidence>
<accession>A0A438KIP9</accession>
<keyword evidence="1" id="KW-0812">Transmembrane</keyword>
<dbReference type="AlphaFoldDB" id="A0A438KIP9"/>
<organism evidence="2 3">
    <name type="scientific">Vitis vinifera</name>
    <name type="common">Grape</name>
    <dbReference type="NCBI Taxonomy" id="29760"/>
    <lineage>
        <taxon>Eukaryota</taxon>
        <taxon>Viridiplantae</taxon>
        <taxon>Streptophyta</taxon>
        <taxon>Embryophyta</taxon>
        <taxon>Tracheophyta</taxon>
        <taxon>Spermatophyta</taxon>
        <taxon>Magnoliopsida</taxon>
        <taxon>eudicotyledons</taxon>
        <taxon>Gunneridae</taxon>
        <taxon>Pentapetalae</taxon>
        <taxon>rosids</taxon>
        <taxon>Vitales</taxon>
        <taxon>Vitaceae</taxon>
        <taxon>Viteae</taxon>
        <taxon>Vitis</taxon>
    </lineage>
</organism>
<evidence type="ECO:0000256" key="1">
    <source>
        <dbReference type="SAM" id="Phobius"/>
    </source>
</evidence>
<keyword evidence="1" id="KW-1133">Transmembrane helix</keyword>
<keyword evidence="1" id="KW-0472">Membrane</keyword>
<evidence type="ECO:0000313" key="2">
    <source>
        <dbReference type="EMBL" id="RVX21059.1"/>
    </source>
</evidence>
<comment type="caution">
    <text evidence="2">The sequence shown here is derived from an EMBL/GenBank/DDBJ whole genome shotgun (WGS) entry which is preliminary data.</text>
</comment>
<evidence type="ECO:0000313" key="3">
    <source>
        <dbReference type="Proteomes" id="UP000288805"/>
    </source>
</evidence>
<name>A0A438KIP9_VITVI</name>
<feature type="transmembrane region" description="Helical" evidence="1">
    <location>
        <begin position="24"/>
        <end position="47"/>
    </location>
</feature>
<gene>
    <name evidence="2" type="ORF">CK203_002238</name>
</gene>
<reference evidence="2 3" key="1">
    <citation type="journal article" date="2018" name="PLoS Genet.">
        <title>Population sequencing reveals clonal diversity and ancestral inbreeding in the grapevine cultivar Chardonnay.</title>
        <authorList>
            <person name="Roach M.J."/>
            <person name="Johnson D.L."/>
            <person name="Bohlmann J."/>
            <person name="van Vuuren H.J."/>
            <person name="Jones S.J."/>
            <person name="Pretorius I.S."/>
            <person name="Schmidt S.A."/>
            <person name="Borneman A.R."/>
        </authorList>
    </citation>
    <scope>NUCLEOTIDE SEQUENCE [LARGE SCALE GENOMIC DNA]</scope>
    <source>
        <strain evidence="3">cv. Chardonnay</strain>
        <tissue evidence="2">Leaf</tissue>
    </source>
</reference>
<proteinExistence type="predicted"/>